<gene>
    <name evidence="2" type="ORF">GR702_08650</name>
</gene>
<accession>A0A7X4K809</accession>
<comment type="caution">
    <text evidence="2">The sequence shown here is derived from an EMBL/GenBank/DDBJ whole genome shotgun (WGS) entry which is preliminary data.</text>
</comment>
<reference evidence="2 3" key="1">
    <citation type="submission" date="2019-12" db="EMBL/GenBank/DDBJ databases">
        <authorList>
            <person name="Feng G."/>
            <person name="Zhu H."/>
        </authorList>
    </citation>
    <scope>NUCLEOTIDE SEQUENCE [LARGE SCALE GENOMIC DNA]</scope>
    <source>
        <strain evidence="2 3">FGD1</strain>
    </source>
</reference>
<dbReference type="EMBL" id="WVTD01000005">
    <property type="protein sequence ID" value="MYL97838.1"/>
    <property type="molecule type" value="Genomic_DNA"/>
</dbReference>
<keyword evidence="1" id="KW-0472">Membrane</keyword>
<organism evidence="2 3">
    <name type="scientific">Novosphingobium silvae</name>
    <dbReference type="NCBI Taxonomy" id="2692619"/>
    <lineage>
        <taxon>Bacteria</taxon>
        <taxon>Pseudomonadati</taxon>
        <taxon>Pseudomonadota</taxon>
        <taxon>Alphaproteobacteria</taxon>
        <taxon>Sphingomonadales</taxon>
        <taxon>Sphingomonadaceae</taxon>
        <taxon>Novosphingobium</taxon>
    </lineage>
</organism>
<name>A0A7X4K809_9SPHN</name>
<keyword evidence="3" id="KW-1185">Reference proteome</keyword>
<protein>
    <submittedName>
        <fullName evidence="2">Uncharacterized protein</fullName>
    </submittedName>
</protein>
<dbReference type="AlphaFoldDB" id="A0A7X4K809"/>
<keyword evidence="1" id="KW-0812">Transmembrane</keyword>
<proteinExistence type="predicted"/>
<feature type="transmembrane region" description="Helical" evidence="1">
    <location>
        <begin position="44"/>
        <end position="65"/>
    </location>
</feature>
<feature type="transmembrane region" description="Helical" evidence="1">
    <location>
        <begin position="77"/>
        <end position="102"/>
    </location>
</feature>
<evidence type="ECO:0000256" key="1">
    <source>
        <dbReference type="SAM" id="Phobius"/>
    </source>
</evidence>
<evidence type="ECO:0000313" key="2">
    <source>
        <dbReference type="EMBL" id="MYL97838.1"/>
    </source>
</evidence>
<evidence type="ECO:0000313" key="3">
    <source>
        <dbReference type="Proteomes" id="UP000465810"/>
    </source>
</evidence>
<dbReference type="Proteomes" id="UP000465810">
    <property type="component" value="Unassembled WGS sequence"/>
</dbReference>
<keyword evidence="1" id="KW-1133">Transmembrane helix</keyword>
<sequence length="108" mass="11833">MSRRFASPDQLPLRLVENGDNDLERIVEARVAKRAEADALRWRFRLVVIETVMIASLVLVAGLVLEQPTGLVLRSAALVGAGCFLTGLLMIALTGAVSRLLAKLRRPR</sequence>
<dbReference type="RefSeq" id="WP_086485620.1">
    <property type="nucleotide sequence ID" value="NZ_WVTD01000005.1"/>
</dbReference>